<evidence type="ECO:0000313" key="5">
    <source>
        <dbReference type="Proteomes" id="UP000000343"/>
    </source>
</evidence>
<evidence type="ECO:0000256" key="2">
    <source>
        <dbReference type="SAM" id="SignalP"/>
    </source>
</evidence>
<protein>
    <recommendedName>
        <fullName evidence="3">Outer membrane protein beta-barrel domain-containing protein</fullName>
    </recommendedName>
</protein>
<dbReference type="eggNOG" id="ENOG5032WYE">
    <property type="taxonomic scope" value="Bacteria"/>
</dbReference>
<dbReference type="InterPro" id="IPR027385">
    <property type="entry name" value="Beta-barrel_OMP"/>
</dbReference>
<dbReference type="InterPro" id="IPR011250">
    <property type="entry name" value="OMP/PagP_B-barrel"/>
</dbReference>
<dbReference type="PaxDb" id="1198114-AciX9_1191"/>
<accession>E8X4C7</accession>
<name>E8X4C7_GRATM</name>
<proteinExistence type="predicted"/>
<keyword evidence="1 2" id="KW-0732">Signal</keyword>
<feature type="chain" id="PRO_5005345681" description="Outer membrane protein beta-barrel domain-containing protein" evidence="2">
    <location>
        <begin position="32"/>
        <end position="193"/>
    </location>
</feature>
<reference evidence="5" key="1">
    <citation type="submission" date="2011-01" db="EMBL/GenBank/DDBJ databases">
        <title>Complete sequence of chromosome of Acidobacterium sp. MP5ACTX9.</title>
        <authorList>
            <consortium name="US DOE Joint Genome Institute"/>
            <person name="Lucas S."/>
            <person name="Copeland A."/>
            <person name="Lapidus A."/>
            <person name="Cheng J.-F."/>
            <person name="Goodwin L."/>
            <person name="Pitluck S."/>
            <person name="Teshima H."/>
            <person name="Detter J.C."/>
            <person name="Han C."/>
            <person name="Tapia R."/>
            <person name="Land M."/>
            <person name="Hauser L."/>
            <person name="Kyrpides N."/>
            <person name="Ivanova N."/>
            <person name="Ovchinnikova G."/>
            <person name="Pagani I."/>
            <person name="Rawat S.R."/>
            <person name="Mannisto M."/>
            <person name="Haggblom M.M."/>
            <person name="Woyke T."/>
        </authorList>
    </citation>
    <scope>NUCLEOTIDE SEQUENCE [LARGE SCALE GENOMIC DNA]</scope>
    <source>
        <strain evidence="5">MP5ACTX9</strain>
    </source>
</reference>
<dbReference type="SUPFAM" id="SSF56925">
    <property type="entry name" value="OMPA-like"/>
    <property type="match status" value="1"/>
</dbReference>
<dbReference type="EMBL" id="CP002480">
    <property type="protein sequence ID" value="ADW68254.1"/>
    <property type="molecule type" value="Genomic_DNA"/>
</dbReference>
<sequence>MKMTAIQSKRIAGGVGALMLALSASLCGAQAAYTATGPGTYVSVGATFSGFNTDYGKQKVGGGTLYVDANLYRRFGIEAEARKLTLNTTEDVKESTYLVGPKISFLRHGYRPYGKLLVGRGDFNFPFNYAKGQYFVMAPGGGIDYRVKHSRLSLRMIDFEYQVWPQFTFGAIHPYGVSAGLSFQVYSGSSRLR</sequence>
<dbReference type="KEGG" id="acm:AciX9_1191"/>
<evidence type="ECO:0000259" key="3">
    <source>
        <dbReference type="Pfam" id="PF13505"/>
    </source>
</evidence>
<dbReference type="AlphaFoldDB" id="E8X4C7"/>
<dbReference type="Proteomes" id="UP000000343">
    <property type="component" value="Chromosome"/>
</dbReference>
<feature type="domain" description="Outer membrane protein beta-barrel" evidence="3">
    <location>
        <begin position="20"/>
        <end position="170"/>
    </location>
</feature>
<dbReference type="HOGENOM" id="CLU_113748_0_0_0"/>
<feature type="signal peptide" evidence="2">
    <location>
        <begin position="1"/>
        <end position="31"/>
    </location>
</feature>
<organism evidence="5">
    <name type="scientific">Granulicella tundricola (strain ATCC BAA-1859 / DSM 23138 / MP5ACTX9)</name>
    <dbReference type="NCBI Taxonomy" id="1198114"/>
    <lineage>
        <taxon>Bacteria</taxon>
        <taxon>Pseudomonadati</taxon>
        <taxon>Acidobacteriota</taxon>
        <taxon>Terriglobia</taxon>
        <taxon>Terriglobales</taxon>
        <taxon>Acidobacteriaceae</taxon>
        <taxon>Granulicella</taxon>
    </lineage>
</organism>
<keyword evidence="5" id="KW-1185">Reference proteome</keyword>
<dbReference type="OrthoDB" id="115259at2"/>
<dbReference type="RefSeq" id="WP_013579577.1">
    <property type="nucleotide sequence ID" value="NC_015064.1"/>
</dbReference>
<evidence type="ECO:0000313" key="4">
    <source>
        <dbReference type="EMBL" id="ADW68254.1"/>
    </source>
</evidence>
<dbReference type="Pfam" id="PF13505">
    <property type="entry name" value="OMP_b-brl"/>
    <property type="match status" value="1"/>
</dbReference>
<evidence type="ECO:0000256" key="1">
    <source>
        <dbReference type="ARBA" id="ARBA00022729"/>
    </source>
</evidence>
<gene>
    <name evidence="4" type="ordered locus">AciX9_1191</name>
</gene>